<dbReference type="InterPro" id="IPR012337">
    <property type="entry name" value="RNaseH-like_sf"/>
</dbReference>
<dbReference type="Gene3D" id="3.30.420.10">
    <property type="entry name" value="Ribonuclease H-like superfamily/Ribonuclease H"/>
    <property type="match status" value="1"/>
</dbReference>
<dbReference type="OrthoDB" id="2255416at2759"/>
<dbReference type="VEuPathDB" id="FungiDB:TRICI_002997"/>
<evidence type="ECO:0000313" key="9">
    <source>
        <dbReference type="Proteomes" id="UP000761534"/>
    </source>
</evidence>
<evidence type="ECO:0000256" key="2">
    <source>
        <dbReference type="ARBA" id="ARBA00004496"/>
    </source>
</evidence>
<proteinExistence type="predicted"/>
<dbReference type="InterPro" id="IPR036397">
    <property type="entry name" value="RNaseH_sf"/>
</dbReference>
<gene>
    <name evidence="8" type="ORF">TRICI_002997</name>
</gene>
<dbReference type="GO" id="GO:0005634">
    <property type="term" value="C:nucleus"/>
    <property type="evidence" value="ECO:0007669"/>
    <property type="project" value="UniProtKB-ARBA"/>
</dbReference>
<dbReference type="Proteomes" id="UP000761534">
    <property type="component" value="Unassembled WGS sequence"/>
</dbReference>
<sequence>MKGLYHFDLNSIRQTRPATRNAKSFKGLAVKDSEDTPAEMTDTGHADMTLVDRLSLLSWHDVEAMATYLETAKNLPTRLYLVFVMAHFQFFAGKLHIRRDNRLVPVYDESSFFDVAQLLCLLVIHLLGFLLRLHGILTLLFCCTVGDGLLSTSSNYRISNSRYLYIFTAIFYGADYASCDALATPKEPDVVNMFNRIYQNHGAPQEVITDNGVQFTVDFSNYVQKSGGKLHYTTLYHPRSNDKCERFNGILKGMLTTAQQATPWNSLGSVVAFYSGSIFVDKRSI</sequence>
<feature type="domain" description="Integrase catalytic" evidence="7">
    <location>
        <begin position="190"/>
        <end position="285"/>
    </location>
</feature>
<comment type="function">
    <text evidence="5">Reverse transcriptase/ribonuclease H (RT) is a multifunctional enzyme that catalyzes the conversion of the retro-elements RNA genome into dsDNA within the VLP. The enzyme displays a DNA polymerase activity that can copy either DNA or RNA templates, and a ribonuclease H (RNase H) activity that cleaves the RNA strand of RNA-DNA heteroduplexes during plus-strand synthesis and hydrolyzes RNA primers. The conversion leads to a linear dsDNA copy of the retrotransposon that includes long terminal repeats (LTRs) at both ends.</text>
</comment>
<evidence type="ECO:0000313" key="8">
    <source>
        <dbReference type="EMBL" id="KAA8914100.1"/>
    </source>
</evidence>
<dbReference type="EMBL" id="SWFS01000209">
    <property type="protein sequence ID" value="KAA8914100.1"/>
    <property type="molecule type" value="Genomic_DNA"/>
</dbReference>
<dbReference type="GO" id="GO:0015074">
    <property type="term" value="P:DNA integration"/>
    <property type="evidence" value="ECO:0007669"/>
    <property type="project" value="InterPro"/>
</dbReference>
<dbReference type="AlphaFoldDB" id="A0A642V515"/>
<dbReference type="GO" id="GO:0004523">
    <property type="term" value="F:RNA-DNA hybrid ribonuclease activity"/>
    <property type="evidence" value="ECO:0007669"/>
    <property type="project" value="UniProtKB-EC"/>
</dbReference>
<keyword evidence="4" id="KW-0694">RNA-binding</keyword>
<dbReference type="PROSITE" id="PS50994">
    <property type="entry name" value="INTEGRASE"/>
    <property type="match status" value="1"/>
</dbReference>
<name>A0A642V515_9ASCO</name>
<organism evidence="8 9">
    <name type="scientific">Trichomonascus ciferrii</name>
    <dbReference type="NCBI Taxonomy" id="44093"/>
    <lineage>
        <taxon>Eukaryota</taxon>
        <taxon>Fungi</taxon>
        <taxon>Dikarya</taxon>
        <taxon>Ascomycota</taxon>
        <taxon>Saccharomycotina</taxon>
        <taxon>Dipodascomycetes</taxon>
        <taxon>Dipodascales</taxon>
        <taxon>Trichomonascaceae</taxon>
        <taxon>Trichomonascus</taxon>
        <taxon>Trichomonascus ciferrii complex</taxon>
    </lineage>
</organism>
<evidence type="ECO:0000256" key="6">
    <source>
        <dbReference type="ARBA" id="ARBA00025615"/>
    </source>
</evidence>
<evidence type="ECO:0000256" key="4">
    <source>
        <dbReference type="ARBA" id="ARBA00022884"/>
    </source>
</evidence>
<evidence type="ECO:0000259" key="7">
    <source>
        <dbReference type="PROSITE" id="PS50994"/>
    </source>
</evidence>
<dbReference type="SUPFAM" id="SSF53098">
    <property type="entry name" value="Ribonuclease H-like"/>
    <property type="match status" value="1"/>
</dbReference>
<dbReference type="PANTHER" id="PTHR37984:SF5">
    <property type="entry name" value="PROTEIN NYNRIN-LIKE"/>
    <property type="match status" value="1"/>
</dbReference>
<keyword evidence="9" id="KW-1185">Reference proteome</keyword>
<dbReference type="GO" id="GO:0005737">
    <property type="term" value="C:cytoplasm"/>
    <property type="evidence" value="ECO:0007669"/>
    <property type="project" value="UniProtKB-SubCell"/>
</dbReference>
<protein>
    <recommendedName>
        <fullName evidence="7">Integrase catalytic domain-containing protein</fullName>
    </recommendedName>
</protein>
<comment type="catalytic activity">
    <reaction evidence="1">
        <text>Endonucleolytic cleavage to 5'-phosphomonoester.</text>
        <dbReference type="EC" id="3.1.26.4"/>
    </reaction>
</comment>
<comment type="caution">
    <text evidence="8">The sequence shown here is derived from an EMBL/GenBank/DDBJ whole genome shotgun (WGS) entry which is preliminary data.</text>
</comment>
<evidence type="ECO:0000256" key="3">
    <source>
        <dbReference type="ARBA" id="ARBA00022490"/>
    </source>
</evidence>
<reference evidence="8" key="1">
    <citation type="journal article" date="2019" name="G3 (Bethesda)">
        <title>Genome Assemblies of Two Rare Opportunistic Yeast Pathogens: Diutina rugosa (syn. Candida rugosa) and Trichomonascus ciferrii (syn. Candida ciferrii).</title>
        <authorList>
            <person name="Mixao V."/>
            <person name="Saus E."/>
            <person name="Hansen A.P."/>
            <person name="Lass-Florl C."/>
            <person name="Gabaldon T."/>
        </authorList>
    </citation>
    <scope>NUCLEOTIDE SEQUENCE</scope>
    <source>
        <strain evidence="8">CBS 4856</strain>
    </source>
</reference>
<evidence type="ECO:0000256" key="5">
    <source>
        <dbReference type="ARBA" id="ARBA00025590"/>
    </source>
</evidence>
<comment type="subcellular location">
    <subcellularLocation>
        <location evidence="2">Cytoplasm</location>
    </subcellularLocation>
</comment>
<comment type="function">
    <text evidence="6">Integrase (IN) targets the VLP to the nucleus, where a subparticle preintegration complex (PIC) containing at least integrase and the newly synthesized dsDNA copy of the retrotransposon must transit the nuclear membrane. Once in the nucleus, integrase performs the integration of the dsDNA into the host genome.</text>
</comment>
<dbReference type="InterPro" id="IPR050951">
    <property type="entry name" value="Retrovirus_Pol_polyprotein"/>
</dbReference>
<evidence type="ECO:0000256" key="1">
    <source>
        <dbReference type="ARBA" id="ARBA00000077"/>
    </source>
</evidence>
<dbReference type="InterPro" id="IPR001584">
    <property type="entry name" value="Integrase_cat-core"/>
</dbReference>
<accession>A0A642V515</accession>
<keyword evidence="3" id="KW-0963">Cytoplasm</keyword>
<dbReference type="PANTHER" id="PTHR37984">
    <property type="entry name" value="PROTEIN CBG26694"/>
    <property type="match status" value="1"/>
</dbReference>
<dbReference type="GO" id="GO:0003723">
    <property type="term" value="F:RNA binding"/>
    <property type="evidence" value="ECO:0007669"/>
    <property type="project" value="UniProtKB-KW"/>
</dbReference>